<dbReference type="EMBL" id="JABXWD010000062">
    <property type="protein sequence ID" value="MBV6340977.1"/>
    <property type="molecule type" value="Genomic_DNA"/>
</dbReference>
<evidence type="ECO:0000313" key="1">
    <source>
        <dbReference type="EMBL" id="MBV6340977.1"/>
    </source>
</evidence>
<keyword evidence="2" id="KW-1185">Reference proteome</keyword>
<protein>
    <submittedName>
        <fullName evidence="1">Uncharacterized protein</fullName>
    </submittedName>
</protein>
<gene>
    <name evidence="1" type="ORF">HWQ67_05220</name>
</gene>
<organism evidence="1 2">
    <name type="scientific">Candidatus Magnetobacterium casense</name>
    <dbReference type="NCBI Taxonomy" id="1455061"/>
    <lineage>
        <taxon>Bacteria</taxon>
        <taxon>Pseudomonadati</taxon>
        <taxon>Nitrospirota</taxon>
        <taxon>Thermodesulfovibrionia</taxon>
        <taxon>Thermodesulfovibrionales</taxon>
        <taxon>Candidatus Magnetobacteriaceae</taxon>
        <taxon>Candidatus Magnetobacterium</taxon>
    </lineage>
</organism>
<evidence type="ECO:0000313" key="2">
    <source>
        <dbReference type="Proteomes" id="UP001196980"/>
    </source>
</evidence>
<name>A0ABS6RWI0_9BACT</name>
<reference evidence="1 2" key="1">
    <citation type="journal article" date="2020" name="J Geophys Res Biogeosci">
        <title>Magnetotaxis as an Adaptation to Enable Bacterial Shuttling of Microbial Sulfur and Sulfur Cycling Across Aquatic Oxic#Anoxic Interfaces.</title>
        <authorList>
            <person name="Li J."/>
            <person name="Liu P."/>
            <person name="Wang J."/>
            <person name="Roberts A.P."/>
            <person name="Pan Y."/>
        </authorList>
    </citation>
    <scope>NUCLEOTIDE SEQUENCE [LARGE SCALE GENOMIC DNA]</scope>
    <source>
        <strain evidence="1 2">MYR-1_YQ</strain>
    </source>
</reference>
<dbReference type="Proteomes" id="UP001196980">
    <property type="component" value="Unassembled WGS sequence"/>
</dbReference>
<dbReference type="RefSeq" id="WP_218251591.1">
    <property type="nucleotide sequence ID" value="NZ_JABXWD010000062.1"/>
</dbReference>
<comment type="caution">
    <text evidence="1">The sequence shown here is derived from an EMBL/GenBank/DDBJ whole genome shotgun (WGS) entry which is preliminary data.</text>
</comment>
<sequence>MEYMNYNQNKAEVHSSNLAVEGPSSIYEDAADPEGMITTKLWSAANTWGLTCDTPNTIYGGADDKIYVDIATFFDADGAPFILALDYQHNKIDVFNSRTGVLTDTSDLLTDDLPAPAGATWFPYSMCTDGTYAFVCFTNTNPNPDTYQIQAWEIATWDVKTGWAATGTALPSAANHSLITPGKVIIADADHLATLNSWVVIAADTSDAISIINRSDGSIDNSASGDAPTAVSAQAYYGICSDGTNIFFGAYAGAPTNIGYICSATIANPTTGCGGANFSDPGGFALTGPADAIISSMCALGPNLCVAGIADNTGIVATSHMLRTFNSADADLDIITSGQNSAAAPAGGDEYIISGIYSMAFDGINLWCAGSVNNAGADFQVSAVKIDAAKLSAVDTGTDKQLSDVTSSSFLMAPNDIIGVGGTYWLCSVTFDGRDILVEYNGLTSASASATIYRLPMALLRH</sequence>
<proteinExistence type="predicted"/>
<accession>A0ABS6RWI0</accession>